<evidence type="ECO:0000259" key="1">
    <source>
        <dbReference type="SMART" id="SM00829"/>
    </source>
</evidence>
<dbReference type="SUPFAM" id="SSF51735">
    <property type="entry name" value="NAD(P)-binding Rossmann-fold domains"/>
    <property type="match status" value="1"/>
</dbReference>
<name>A0A217EI04_9GAMM</name>
<dbReference type="AlphaFoldDB" id="A0A217EI04"/>
<dbReference type="InterPro" id="IPR011032">
    <property type="entry name" value="GroES-like_sf"/>
</dbReference>
<dbReference type="Proteomes" id="UP000243463">
    <property type="component" value="Unassembled WGS sequence"/>
</dbReference>
<accession>A0A217EI04</accession>
<evidence type="ECO:0000313" key="2">
    <source>
        <dbReference type="EMBL" id="SNQ29984.1"/>
    </source>
</evidence>
<sequence>MKAWVVDTQTGNAHVVAKEINDPGQPKAEEIRVAIKASSLNYHDLMVARGFMQADSGRVLLSDGAGVVEAVGENVTAFKVGDHVVSTFFPQWLAGQPTPTTGNFAHTPGDGIDGMATEYVVRSQHAFTAIPQGWTFQDAATITTSGLTAWRALVVNGQLKAGEYVLIQGTGGVSIAALQIAKAMGARVIATSSSNDKLTKMQQLGADHVINYKETPAWGEKVLELTFGIGVDHVVEVGGPATLNQSLIAVKVGGHIAQIGVLSGNEANIPVMGILGKQVRLQGLAVGSCQAQKEYVQALGVIDANPVIDRTFTYHQLAEAFDYLQSGAHFGKVCITW</sequence>
<dbReference type="Gene3D" id="3.40.50.720">
    <property type="entry name" value="NAD(P)-binding Rossmann-like Domain"/>
    <property type="match status" value="1"/>
</dbReference>
<dbReference type="EMBL" id="FZLN01000004">
    <property type="protein sequence ID" value="SNQ29984.1"/>
    <property type="molecule type" value="Genomic_DNA"/>
</dbReference>
<dbReference type="RefSeq" id="WP_088824158.1">
    <property type="nucleotide sequence ID" value="NZ_FZLN01000004.1"/>
</dbReference>
<dbReference type="PANTHER" id="PTHR45033">
    <property type="match status" value="1"/>
</dbReference>
<reference evidence="3" key="1">
    <citation type="submission" date="2017-06" db="EMBL/GenBank/DDBJ databases">
        <authorList>
            <person name="Varghese N."/>
            <person name="Submissions S."/>
        </authorList>
    </citation>
    <scope>NUCLEOTIDE SEQUENCE [LARGE SCALE GENOMIC DNA]</scope>
    <source>
        <strain evidence="3">ANC 5114</strain>
    </source>
</reference>
<dbReference type="InterPro" id="IPR013149">
    <property type="entry name" value="ADH-like_C"/>
</dbReference>
<dbReference type="InterPro" id="IPR020843">
    <property type="entry name" value="ER"/>
</dbReference>
<dbReference type="InterPro" id="IPR052711">
    <property type="entry name" value="Zinc_ADH-like"/>
</dbReference>
<dbReference type="Pfam" id="PF00107">
    <property type="entry name" value="ADH_zinc_N"/>
    <property type="match status" value="1"/>
</dbReference>
<dbReference type="OrthoDB" id="9787435at2"/>
<dbReference type="Pfam" id="PF08240">
    <property type="entry name" value="ADH_N"/>
    <property type="match status" value="1"/>
</dbReference>
<evidence type="ECO:0000313" key="3">
    <source>
        <dbReference type="Proteomes" id="UP000243463"/>
    </source>
</evidence>
<dbReference type="Gene3D" id="3.90.180.10">
    <property type="entry name" value="Medium-chain alcohol dehydrogenases, catalytic domain"/>
    <property type="match status" value="1"/>
</dbReference>
<dbReference type="InterPro" id="IPR036291">
    <property type="entry name" value="NAD(P)-bd_dom_sf"/>
</dbReference>
<dbReference type="GO" id="GO:0016491">
    <property type="term" value="F:oxidoreductase activity"/>
    <property type="evidence" value="ECO:0007669"/>
    <property type="project" value="InterPro"/>
</dbReference>
<organism evidence="2 3">
    <name type="scientific">Acinetobacter apis</name>
    <dbReference type="NCBI Taxonomy" id="1229165"/>
    <lineage>
        <taxon>Bacteria</taxon>
        <taxon>Pseudomonadati</taxon>
        <taxon>Pseudomonadota</taxon>
        <taxon>Gammaproteobacteria</taxon>
        <taxon>Moraxellales</taxon>
        <taxon>Moraxellaceae</taxon>
        <taxon>Acinetobacter</taxon>
    </lineage>
</organism>
<protein>
    <submittedName>
        <fullName evidence="2">NADPH:quinone reductase</fullName>
    </submittedName>
</protein>
<dbReference type="SMART" id="SM00829">
    <property type="entry name" value="PKS_ER"/>
    <property type="match status" value="1"/>
</dbReference>
<dbReference type="CDD" id="cd08276">
    <property type="entry name" value="MDR7"/>
    <property type="match status" value="1"/>
</dbReference>
<keyword evidence="3" id="KW-1185">Reference proteome</keyword>
<gene>
    <name evidence="2" type="ORF">SAMN05444584_1963</name>
</gene>
<proteinExistence type="predicted"/>
<dbReference type="InterPro" id="IPR013154">
    <property type="entry name" value="ADH-like_N"/>
</dbReference>
<feature type="domain" description="Enoyl reductase (ER)" evidence="1">
    <location>
        <begin position="8"/>
        <end position="335"/>
    </location>
</feature>
<dbReference type="SUPFAM" id="SSF50129">
    <property type="entry name" value="GroES-like"/>
    <property type="match status" value="1"/>
</dbReference>
<dbReference type="PANTHER" id="PTHR45033:SF2">
    <property type="entry name" value="ZINC-TYPE ALCOHOL DEHYDROGENASE-LIKE PROTEIN C1773.06C"/>
    <property type="match status" value="1"/>
</dbReference>